<name>F0P100_WEEVC</name>
<keyword evidence="1" id="KW-0472">Membrane</keyword>
<protein>
    <submittedName>
        <fullName evidence="2">Hypothetical transport protein</fullName>
    </submittedName>
</protein>
<proteinExistence type="predicted"/>
<dbReference type="AlphaFoldDB" id="F0P100"/>
<accession>F0P100</accession>
<keyword evidence="3" id="KW-1185">Reference proteome</keyword>
<reference evidence="2 3" key="1">
    <citation type="journal article" date="2011" name="Stand. Genomic Sci.">
        <title>Complete genome sequence of Weeksella virosa type strain (9751).</title>
        <authorList>
            <person name="Lang E."/>
            <person name="Teshima H."/>
            <person name="Lucas S."/>
            <person name="Lapidus A."/>
            <person name="Hammon N."/>
            <person name="Deshpande S."/>
            <person name="Nolan M."/>
            <person name="Cheng J.F."/>
            <person name="Pitluck S."/>
            <person name="Liolios K."/>
            <person name="Pagani I."/>
            <person name="Mikhailova N."/>
            <person name="Ivanova N."/>
            <person name="Mavromatis K."/>
            <person name="Pati A."/>
            <person name="Tapia R."/>
            <person name="Han C."/>
            <person name="Goodwin L."/>
            <person name="Chen A."/>
            <person name="Palaniappan K."/>
            <person name="Land M."/>
            <person name="Hauser L."/>
            <person name="Chang Y.J."/>
            <person name="Jeffries C.D."/>
            <person name="Brambilla E.M."/>
            <person name="Kopitz M."/>
            <person name="Rohde M."/>
            <person name="Goker M."/>
            <person name="Tindall B.J."/>
            <person name="Detter J.C."/>
            <person name="Woyke T."/>
            <person name="Bristow J."/>
            <person name="Eisen J.A."/>
            <person name="Markowitz V."/>
            <person name="Hugenholtz P."/>
            <person name="Klenk H.P."/>
            <person name="Kyrpides N.C."/>
        </authorList>
    </citation>
    <scope>NUCLEOTIDE SEQUENCE [LARGE SCALE GENOMIC DNA]</scope>
    <source>
        <strain evidence="3">ATCC 43766 / DSM 16922 / JCM 21250 / NBRC 16016 / NCTC 11634 / CL345/78</strain>
    </source>
</reference>
<sequence>MTGIFAVATNFTAAFASGYGTKIGKWTGFGWKTSMGIWLISGLLALLVIGLELLFTKINNLSGKLPVLHLNLNLFRFSHAWNISFYGYPIVILL</sequence>
<evidence type="ECO:0000256" key="1">
    <source>
        <dbReference type="SAM" id="Phobius"/>
    </source>
</evidence>
<dbReference type="Proteomes" id="UP000008641">
    <property type="component" value="Chromosome"/>
</dbReference>
<evidence type="ECO:0000313" key="3">
    <source>
        <dbReference type="Proteomes" id="UP000008641"/>
    </source>
</evidence>
<reference evidence="3" key="2">
    <citation type="journal article" date="2011" name="Stand. Genomic Sci.">
        <title>Complete genome sequence of Weeksella virosa type strain (9751T).</title>
        <authorList>
            <person name="Lang E."/>
            <person name="Teshima H."/>
            <person name="Lucas S."/>
            <person name="Lapidus A."/>
            <person name="Hammon N."/>
            <person name="Deshpande S."/>
            <person name="Nolan M."/>
            <person name="Cheng J."/>
            <person name="Pitluck S."/>
            <person name="Liolios K."/>
            <person name="Pagani I."/>
            <person name="Mikhailova N."/>
            <person name="Ivanova N."/>
            <person name="Mavromatis K."/>
            <person name="Pati A."/>
            <person name="Tapia R."/>
            <person name="Han C."/>
            <person name="Goodwin L."/>
            <person name="Chen A."/>
            <person name="Palaniappan K."/>
            <person name="Land M."/>
            <person name="Hauser L."/>
            <person name="Chang Y."/>
            <person name="Jeffries C."/>
            <person name="Brambilla E."/>
            <person name="Kopitz M."/>
            <person name="Rohde M."/>
            <person name="Goker M."/>
            <person name="Tindall B."/>
            <person name="Detter J."/>
            <person name="Woyke T."/>
            <person name="Bristow J."/>
            <person name="Eisen J."/>
            <person name="Markowitz V."/>
            <person name="Hugenholtz P."/>
            <person name="Klenk H."/>
            <person name="Kyrpides N."/>
        </authorList>
    </citation>
    <scope>NUCLEOTIDE SEQUENCE [LARGE SCALE GENOMIC DNA]</scope>
    <source>
        <strain evidence="3">ATCC 43766 / DSM 16922 / JCM 21250 / NBRC 16016 / NCTC 11634 / CL345/78</strain>
    </source>
</reference>
<dbReference type="RefSeq" id="WP_013598973.1">
    <property type="nucleotide sequence ID" value="NC_015144.1"/>
</dbReference>
<dbReference type="HOGENOM" id="CLU_2385359_0_0_10"/>
<feature type="transmembrane region" description="Helical" evidence="1">
    <location>
        <begin position="36"/>
        <end position="55"/>
    </location>
</feature>
<gene>
    <name evidence="2" type="ordered locus">Weevi_1898</name>
</gene>
<evidence type="ECO:0000313" key="2">
    <source>
        <dbReference type="EMBL" id="ADX68584.1"/>
    </source>
</evidence>
<organism evidence="2 3">
    <name type="scientific">Weeksella virosa (strain ATCC 43766 / DSM 16922 / JCM 21250 / CCUG 30538 / CDC 9751 / IAM 14551 / NBRC 16016 / NCTC 11634 / CL345/78)</name>
    <dbReference type="NCBI Taxonomy" id="865938"/>
    <lineage>
        <taxon>Bacteria</taxon>
        <taxon>Pseudomonadati</taxon>
        <taxon>Bacteroidota</taxon>
        <taxon>Flavobacteriia</taxon>
        <taxon>Flavobacteriales</taxon>
        <taxon>Weeksellaceae</taxon>
        <taxon>Weeksella</taxon>
    </lineage>
</organism>
<keyword evidence="1" id="KW-1133">Transmembrane helix</keyword>
<dbReference type="EMBL" id="CP002455">
    <property type="protein sequence ID" value="ADX68584.1"/>
    <property type="molecule type" value="Genomic_DNA"/>
</dbReference>
<keyword evidence="1" id="KW-0812">Transmembrane</keyword>
<dbReference type="KEGG" id="wvi:Weevi_1898"/>